<keyword evidence="8" id="KW-0808">Transferase</keyword>
<evidence type="ECO:0000256" key="4">
    <source>
        <dbReference type="ARBA" id="ARBA00022833"/>
    </source>
</evidence>
<proteinExistence type="inferred from homology"/>
<dbReference type="Gene3D" id="3.40.50.300">
    <property type="entry name" value="P-loop containing nucleotide triphosphate hydrolases"/>
    <property type="match status" value="1"/>
</dbReference>
<dbReference type="PANTHER" id="PTHR11669:SF0">
    <property type="entry name" value="PROTEIN STICHEL-LIKE 2"/>
    <property type="match status" value="1"/>
</dbReference>
<gene>
    <name evidence="8" type="primary">dnaX</name>
    <name evidence="10" type="ORF">A3I41_05320</name>
</gene>
<dbReference type="InterPro" id="IPR045085">
    <property type="entry name" value="HLD_clamp_pol_III_gamma_tau"/>
</dbReference>
<dbReference type="InterPro" id="IPR003593">
    <property type="entry name" value="AAA+_ATPase"/>
</dbReference>
<keyword evidence="8" id="KW-0235">DNA replication</keyword>
<evidence type="ECO:0000256" key="6">
    <source>
        <dbReference type="ARBA" id="ARBA00022932"/>
    </source>
</evidence>
<dbReference type="GO" id="GO:0009360">
    <property type="term" value="C:DNA polymerase III complex"/>
    <property type="evidence" value="ECO:0007669"/>
    <property type="project" value="InterPro"/>
</dbReference>
<keyword evidence="5 8" id="KW-0067">ATP-binding</keyword>
<dbReference type="NCBIfam" id="TIGR02397">
    <property type="entry name" value="dnaX_nterm"/>
    <property type="match status" value="1"/>
</dbReference>
<dbReference type="NCBIfam" id="NF004046">
    <property type="entry name" value="PRK05563.1"/>
    <property type="match status" value="1"/>
</dbReference>
<evidence type="ECO:0000256" key="5">
    <source>
        <dbReference type="ARBA" id="ARBA00022840"/>
    </source>
</evidence>
<dbReference type="InterPro" id="IPR050238">
    <property type="entry name" value="DNA_Rep/Repair_Clamp_Loader"/>
</dbReference>
<dbReference type="Gene3D" id="1.10.8.60">
    <property type="match status" value="1"/>
</dbReference>
<evidence type="ECO:0000256" key="8">
    <source>
        <dbReference type="RuleBase" id="RU364063"/>
    </source>
</evidence>
<keyword evidence="8" id="KW-0548">Nucleotidyltransferase</keyword>
<protein>
    <recommendedName>
        <fullName evidence="8">DNA polymerase III subunit gamma/tau</fullName>
        <ecNumber evidence="8">2.7.7.7</ecNumber>
    </recommendedName>
</protein>
<dbReference type="Pfam" id="PF13177">
    <property type="entry name" value="DNA_pol3_delta2"/>
    <property type="match status" value="1"/>
</dbReference>
<dbReference type="GO" id="GO:0003887">
    <property type="term" value="F:DNA-directed DNA polymerase activity"/>
    <property type="evidence" value="ECO:0007669"/>
    <property type="project" value="UniProtKB-KW"/>
</dbReference>
<comment type="caution">
    <text evidence="10">The sequence shown here is derived from an EMBL/GenBank/DDBJ whole genome shotgun (WGS) entry which is preliminary data.</text>
</comment>
<dbReference type="PRINTS" id="PR00300">
    <property type="entry name" value="CLPPROTEASEA"/>
</dbReference>
<dbReference type="SUPFAM" id="SSF52540">
    <property type="entry name" value="P-loop containing nucleoside triphosphate hydrolases"/>
    <property type="match status" value="1"/>
</dbReference>
<dbReference type="CDD" id="cd00009">
    <property type="entry name" value="AAA"/>
    <property type="match status" value="1"/>
</dbReference>
<dbReference type="Pfam" id="PF20964">
    <property type="entry name" value="DnaX_C"/>
    <property type="match status" value="1"/>
</dbReference>
<evidence type="ECO:0000313" key="11">
    <source>
        <dbReference type="Proteomes" id="UP000176593"/>
    </source>
</evidence>
<evidence type="ECO:0000259" key="9">
    <source>
        <dbReference type="SMART" id="SM00382"/>
    </source>
</evidence>
<dbReference type="GO" id="GO:0006261">
    <property type="term" value="P:DNA-templated DNA replication"/>
    <property type="evidence" value="ECO:0007669"/>
    <property type="project" value="TreeGrafter"/>
</dbReference>
<dbReference type="SUPFAM" id="SSF48019">
    <property type="entry name" value="post-AAA+ oligomerization domain-like"/>
    <property type="match status" value="1"/>
</dbReference>
<feature type="domain" description="AAA+ ATPase" evidence="9">
    <location>
        <begin position="35"/>
        <end position="178"/>
    </location>
</feature>
<evidence type="ECO:0000256" key="1">
    <source>
        <dbReference type="ARBA" id="ARBA00006360"/>
    </source>
</evidence>
<evidence type="ECO:0000313" key="10">
    <source>
        <dbReference type="EMBL" id="OGL86721.1"/>
    </source>
</evidence>
<keyword evidence="4" id="KW-0862">Zinc</keyword>
<keyword evidence="2" id="KW-0479">Metal-binding</keyword>
<sequence length="547" mass="60193">MLALYRTYRPAVFADVTGQEHVTQTIQNQILSGSVSHAYVFTGPRGIGKTTVARLLAKVVNCVSRNGTEPCNTCEACLSIISGKAMDVFEIDAASNTDVDNVRENIIRNVRFAPSVLTKKVYVIDEVHMLSTSAFNALLKTLEEPPAHALFILATTEIHKVPATILSRCQRFDFKKISREAMVTRLASIVKQEKRKVDEDVLVGIAKHSGGSERDAESMLGQILSLDEGKITMDIASLVLPITTDVIVNEFIDALSARDAASAIRQLNAHIEQGVDLTHFLDDVISTMRDQLLASVADRSASDRMSFLNHAIELFLAARRHMRTDEIPQLPAELAIVELCMDVDRRGAVLCPPSNVNFKQQGVDSGRVIETSVMGGVTRPHHNAIVIEKPIAEKPIEEPHVTLEPITETATTVPVMEMVDQFVLEPVTIEPFTTSEQVFDSVPVISVDEVRRKWPEVFAQVQECNASLPLFLQACEVNSVGNDLVELAFEYDLYVQTVNKEKNRKLVESILERVLGKAVKIRAVLGKAKEKDEVVASLVDAFGGSTA</sequence>
<comment type="similarity">
    <text evidence="1 8">Belongs to the DnaX/STICHEL family.</text>
</comment>
<dbReference type="Proteomes" id="UP000176593">
    <property type="component" value="Unassembled WGS sequence"/>
</dbReference>
<dbReference type="SMART" id="SM00382">
    <property type="entry name" value="AAA"/>
    <property type="match status" value="1"/>
</dbReference>
<dbReference type="FunFam" id="3.40.50.300:FF:000014">
    <property type="entry name" value="DNA polymerase III subunit gamma/tau"/>
    <property type="match status" value="1"/>
</dbReference>
<dbReference type="InterPro" id="IPR008921">
    <property type="entry name" value="DNA_pol3_clamp-load_cplx_C"/>
</dbReference>
<comment type="catalytic activity">
    <reaction evidence="7 8">
        <text>DNA(n) + a 2'-deoxyribonucleoside 5'-triphosphate = DNA(n+1) + diphosphate</text>
        <dbReference type="Rhea" id="RHEA:22508"/>
        <dbReference type="Rhea" id="RHEA-COMP:17339"/>
        <dbReference type="Rhea" id="RHEA-COMP:17340"/>
        <dbReference type="ChEBI" id="CHEBI:33019"/>
        <dbReference type="ChEBI" id="CHEBI:61560"/>
        <dbReference type="ChEBI" id="CHEBI:173112"/>
        <dbReference type="EC" id="2.7.7.7"/>
    </reaction>
</comment>
<dbReference type="InterPro" id="IPR027417">
    <property type="entry name" value="P-loop_NTPase"/>
</dbReference>
<dbReference type="InterPro" id="IPR048448">
    <property type="entry name" value="DnaX-like_C"/>
</dbReference>
<organism evidence="10 11">
    <name type="scientific">Candidatus Uhrbacteria bacterium RIFCSPLOWO2_02_FULL_48_18</name>
    <dbReference type="NCBI Taxonomy" id="1802408"/>
    <lineage>
        <taxon>Bacteria</taxon>
        <taxon>Candidatus Uhriibacteriota</taxon>
    </lineage>
</organism>
<dbReference type="InterPro" id="IPR012763">
    <property type="entry name" value="DNA_pol_III_sug/sutau_N"/>
</dbReference>
<evidence type="ECO:0000256" key="2">
    <source>
        <dbReference type="ARBA" id="ARBA00022723"/>
    </source>
</evidence>
<comment type="function">
    <text evidence="8">DNA polymerase III is a complex, multichain enzyme responsible for most of the replicative synthesis in bacteria. This DNA polymerase also exhibits 3' to 5' exonuclease activity.</text>
</comment>
<dbReference type="GO" id="GO:0003677">
    <property type="term" value="F:DNA binding"/>
    <property type="evidence" value="ECO:0007669"/>
    <property type="project" value="InterPro"/>
</dbReference>
<dbReference type="PANTHER" id="PTHR11669">
    <property type="entry name" value="REPLICATION FACTOR C / DNA POLYMERASE III GAMMA-TAU SUBUNIT"/>
    <property type="match status" value="1"/>
</dbReference>
<keyword evidence="3 8" id="KW-0547">Nucleotide-binding</keyword>
<keyword evidence="6 8" id="KW-0239">DNA-directed DNA polymerase</keyword>
<comment type="subunit">
    <text evidence="8">DNA polymerase III contains a core (composed of alpha, epsilon and theta chains) that associates with a tau subunit. This core dimerizes to form the POLIII' complex. PolIII' associates with the gamma complex (composed of gamma, delta, delta', psi and chi chains) and with the beta chain to form the complete DNA polymerase III complex.</text>
</comment>
<dbReference type="InterPro" id="IPR001270">
    <property type="entry name" value="ClpA/B"/>
</dbReference>
<dbReference type="EMBL" id="MGEQ01000007">
    <property type="protein sequence ID" value="OGL86721.1"/>
    <property type="molecule type" value="Genomic_DNA"/>
</dbReference>
<dbReference type="GO" id="GO:0005524">
    <property type="term" value="F:ATP binding"/>
    <property type="evidence" value="ECO:0007669"/>
    <property type="project" value="UniProtKB-KW"/>
</dbReference>
<reference evidence="10 11" key="1">
    <citation type="journal article" date="2016" name="Nat. Commun.">
        <title>Thousands of microbial genomes shed light on interconnected biogeochemical processes in an aquifer system.</title>
        <authorList>
            <person name="Anantharaman K."/>
            <person name="Brown C.T."/>
            <person name="Hug L.A."/>
            <person name="Sharon I."/>
            <person name="Castelle C.J."/>
            <person name="Probst A.J."/>
            <person name="Thomas B.C."/>
            <person name="Singh A."/>
            <person name="Wilkins M.J."/>
            <person name="Karaoz U."/>
            <person name="Brodie E.L."/>
            <person name="Williams K.H."/>
            <person name="Hubbard S.S."/>
            <person name="Banfield J.F."/>
        </authorList>
    </citation>
    <scope>NUCLEOTIDE SEQUENCE [LARGE SCALE GENOMIC DNA]</scope>
</reference>
<dbReference type="GO" id="GO:0046872">
    <property type="term" value="F:metal ion binding"/>
    <property type="evidence" value="ECO:0007669"/>
    <property type="project" value="UniProtKB-KW"/>
</dbReference>
<accession>A0A1F7V8G0</accession>
<dbReference type="CDD" id="cd18137">
    <property type="entry name" value="HLD_clamp_pol_III_gamma_tau"/>
    <property type="match status" value="1"/>
</dbReference>
<name>A0A1F7V8G0_9BACT</name>
<evidence type="ECO:0000256" key="3">
    <source>
        <dbReference type="ARBA" id="ARBA00022741"/>
    </source>
</evidence>
<dbReference type="AlphaFoldDB" id="A0A1F7V8G0"/>
<dbReference type="EC" id="2.7.7.7" evidence="8"/>
<evidence type="ECO:0000256" key="7">
    <source>
        <dbReference type="ARBA" id="ARBA00049244"/>
    </source>
</evidence>